<gene>
    <name evidence="3" type="ORF">DENIS_3661</name>
</gene>
<dbReference type="GO" id="GO:0005829">
    <property type="term" value="C:cytosol"/>
    <property type="evidence" value="ECO:0007669"/>
    <property type="project" value="TreeGrafter"/>
</dbReference>
<dbReference type="SMART" id="SM00530">
    <property type="entry name" value="HTH_XRE"/>
    <property type="match status" value="1"/>
</dbReference>
<evidence type="ECO:0000313" key="3">
    <source>
        <dbReference type="EMBL" id="GBC62684.1"/>
    </source>
</evidence>
<dbReference type="Pfam" id="PF13560">
    <property type="entry name" value="HTH_31"/>
    <property type="match status" value="1"/>
</dbReference>
<reference evidence="4" key="1">
    <citation type="submission" date="2017-11" db="EMBL/GenBank/DDBJ databases">
        <authorList>
            <person name="Watanabe M."/>
            <person name="Kojima H."/>
        </authorList>
    </citation>
    <scope>NUCLEOTIDE SEQUENCE [LARGE SCALE GENOMIC DNA]</scope>
    <source>
        <strain evidence="4">Tokyo 01</strain>
    </source>
</reference>
<dbReference type="InterPro" id="IPR010982">
    <property type="entry name" value="Lambda_DNA-bd_dom_sf"/>
</dbReference>
<evidence type="ECO:0000259" key="2">
    <source>
        <dbReference type="PROSITE" id="PS50943"/>
    </source>
</evidence>
<dbReference type="Gene3D" id="1.10.260.40">
    <property type="entry name" value="lambda repressor-like DNA-binding domains"/>
    <property type="match status" value="1"/>
</dbReference>
<dbReference type="AlphaFoldDB" id="A0A401G0E1"/>
<dbReference type="PANTHER" id="PTHR46797">
    <property type="entry name" value="HTH-TYPE TRANSCRIPTIONAL REGULATOR"/>
    <property type="match status" value="1"/>
</dbReference>
<name>A0A401G0E1_9BACT</name>
<accession>A0A401G0E1</accession>
<dbReference type="InterPro" id="IPR050807">
    <property type="entry name" value="TransReg_Diox_bact_type"/>
</dbReference>
<reference evidence="4" key="2">
    <citation type="submission" date="2019-01" db="EMBL/GenBank/DDBJ databases">
        <title>Genome sequence of Desulfonema ishimotonii strain Tokyo 01.</title>
        <authorList>
            <person name="Fukui M."/>
        </authorList>
    </citation>
    <scope>NUCLEOTIDE SEQUENCE [LARGE SCALE GENOMIC DNA]</scope>
    <source>
        <strain evidence="4">Tokyo 01</strain>
    </source>
</reference>
<keyword evidence="4" id="KW-1185">Reference proteome</keyword>
<dbReference type="GO" id="GO:0003700">
    <property type="term" value="F:DNA-binding transcription factor activity"/>
    <property type="evidence" value="ECO:0007669"/>
    <property type="project" value="TreeGrafter"/>
</dbReference>
<dbReference type="CDD" id="cd00093">
    <property type="entry name" value="HTH_XRE"/>
    <property type="match status" value="1"/>
</dbReference>
<dbReference type="InterPro" id="IPR014710">
    <property type="entry name" value="RmlC-like_jellyroll"/>
</dbReference>
<proteinExistence type="predicted"/>
<dbReference type="EMBL" id="BEXT01000001">
    <property type="protein sequence ID" value="GBC62684.1"/>
    <property type="molecule type" value="Genomic_DNA"/>
</dbReference>
<dbReference type="Pfam" id="PF07883">
    <property type="entry name" value="Cupin_2"/>
    <property type="match status" value="1"/>
</dbReference>
<dbReference type="InterPro" id="IPR013096">
    <property type="entry name" value="Cupin_2"/>
</dbReference>
<dbReference type="PANTHER" id="PTHR46797:SF19">
    <property type="entry name" value="BLL2473 PROTEIN"/>
    <property type="match status" value="1"/>
</dbReference>
<feature type="domain" description="HTH cro/C1-type" evidence="2">
    <location>
        <begin position="36"/>
        <end position="90"/>
    </location>
</feature>
<comment type="caution">
    <text evidence="3">The sequence shown here is derived from an EMBL/GenBank/DDBJ whole genome shotgun (WGS) entry which is preliminary data.</text>
</comment>
<keyword evidence="1" id="KW-0238">DNA-binding</keyword>
<dbReference type="InterPro" id="IPR011051">
    <property type="entry name" value="RmlC_Cupin_sf"/>
</dbReference>
<dbReference type="GO" id="GO:0003677">
    <property type="term" value="F:DNA binding"/>
    <property type="evidence" value="ECO:0007669"/>
    <property type="project" value="UniProtKB-KW"/>
</dbReference>
<dbReference type="RefSeq" id="WP_166405175.1">
    <property type="nucleotide sequence ID" value="NZ_BEXT01000001.1"/>
</dbReference>
<dbReference type="CDD" id="cd02209">
    <property type="entry name" value="cupin_XRE_C"/>
    <property type="match status" value="1"/>
</dbReference>
<organism evidence="3 4">
    <name type="scientific">Desulfonema ishimotonii</name>
    <dbReference type="NCBI Taxonomy" id="45657"/>
    <lineage>
        <taxon>Bacteria</taxon>
        <taxon>Pseudomonadati</taxon>
        <taxon>Thermodesulfobacteriota</taxon>
        <taxon>Desulfobacteria</taxon>
        <taxon>Desulfobacterales</taxon>
        <taxon>Desulfococcaceae</taxon>
        <taxon>Desulfonema</taxon>
    </lineage>
</organism>
<dbReference type="PROSITE" id="PS50943">
    <property type="entry name" value="HTH_CROC1"/>
    <property type="match status" value="1"/>
</dbReference>
<dbReference type="InterPro" id="IPR001387">
    <property type="entry name" value="Cro/C1-type_HTH"/>
</dbReference>
<protein>
    <submittedName>
        <fullName evidence="3">XRE family transcriptional regulator</fullName>
    </submittedName>
</protein>
<dbReference type="Proteomes" id="UP000288096">
    <property type="component" value="Unassembled WGS sequence"/>
</dbReference>
<dbReference type="SUPFAM" id="SSF51182">
    <property type="entry name" value="RmlC-like cupins"/>
    <property type="match status" value="1"/>
</dbReference>
<dbReference type="Gene3D" id="2.60.120.10">
    <property type="entry name" value="Jelly Rolls"/>
    <property type="match status" value="1"/>
</dbReference>
<evidence type="ECO:0000256" key="1">
    <source>
        <dbReference type="ARBA" id="ARBA00023125"/>
    </source>
</evidence>
<evidence type="ECO:0000313" key="4">
    <source>
        <dbReference type="Proteomes" id="UP000288096"/>
    </source>
</evidence>
<sequence>MQKEQTPHINVDYFEDLTGDIAAEKSEGQEEIGLRLRSLREEKGMSLGELSRLTGFDADFLSKIETREVYPQLGTVIRLSKALDAAFGQIIAGAGDKPYAITRMRDQKTVSRSTSHKGEKHIYSYKGLAPEVRGRSMEPLIVQLQESPEKDLSSHDGEEFIYVLNGTAVLELGDERFELEPGDSVYYLSSVPHWIAAKSATATILAVIYDK</sequence>
<dbReference type="SUPFAM" id="SSF47413">
    <property type="entry name" value="lambda repressor-like DNA-binding domains"/>
    <property type="match status" value="1"/>
</dbReference>